<dbReference type="InterPro" id="IPR027994">
    <property type="entry name" value="WxL_dom"/>
</dbReference>
<feature type="chain" id="PRO_5020231244" description="WxL domain-containing protein" evidence="1">
    <location>
        <begin position="27"/>
        <end position="259"/>
    </location>
</feature>
<dbReference type="Pfam" id="PF13731">
    <property type="entry name" value="WxL"/>
    <property type="match status" value="1"/>
</dbReference>
<organism evidence="3 4">
    <name type="scientific">Enterococcus florum</name>
    <dbReference type="NCBI Taxonomy" id="2480627"/>
    <lineage>
        <taxon>Bacteria</taxon>
        <taxon>Bacillati</taxon>
        <taxon>Bacillota</taxon>
        <taxon>Bacilli</taxon>
        <taxon>Lactobacillales</taxon>
        <taxon>Enterococcaceae</taxon>
        <taxon>Enterococcus</taxon>
    </lineage>
</organism>
<dbReference type="EMBL" id="BJCC01000008">
    <property type="protein sequence ID" value="GCF93108.1"/>
    <property type="molecule type" value="Genomic_DNA"/>
</dbReference>
<evidence type="ECO:0000259" key="2">
    <source>
        <dbReference type="Pfam" id="PF13731"/>
    </source>
</evidence>
<keyword evidence="4" id="KW-1185">Reference proteome</keyword>
<gene>
    <name evidence="3" type="ORF">NRIC_09990</name>
</gene>
<evidence type="ECO:0000313" key="3">
    <source>
        <dbReference type="EMBL" id="GCF93108.1"/>
    </source>
</evidence>
<dbReference type="RefSeq" id="WP_146621580.1">
    <property type="nucleotide sequence ID" value="NZ_BJCC01000008.1"/>
</dbReference>
<feature type="signal peptide" evidence="1">
    <location>
        <begin position="1"/>
        <end position="26"/>
    </location>
</feature>
<name>A0A4P5PAU8_9ENTE</name>
<protein>
    <recommendedName>
        <fullName evidence="2">WxL domain-containing protein</fullName>
    </recommendedName>
</protein>
<proteinExistence type="predicted"/>
<evidence type="ECO:0000313" key="4">
    <source>
        <dbReference type="Proteomes" id="UP000290567"/>
    </source>
</evidence>
<dbReference type="OrthoDB" id="2327088at2"/>
<evidence type="ECO:0000256" key="1">
    <source>
        <dbReference type="SAM" id="SignalP"/>
    </source>
</evidence>
<sequence length="259" mass="26706">MKKWTSLITLTASAAAAMMAASPALAAGTGDNNISSNTKAGEGYVATMAENEGKSTVQFTITPGDLTLDRVPDLNFSQHDSKGKNVSVNALASNGVVLDLVDNTVDTSSVTSKNKTAFDGNNDGGLQVTDYRFNQTGWNVHASLSDFTKDGGDADGVEGTRKLDGIRLLLKLAAPDNTNEEGANISTIEDGTAIVAGGGAVPVLRTQDGKTANGTTKTTTASGTTLEIAKQADVQPGTYQADMTWTLSNTATQKPAGTQ</sequence>
<comment type="caution">
    <text evidence="3">The sequence shown here is derived from an EMBL/GenBank/DDBJ whole genome shotgun (WGS) entry which is preliminary data.</text>
</comment>
<dbReference type="AlphaFoldDB" id="A0A4P5PAU8"/>
<dbReference type="Proteomes" id="UP000290567">
    <property type="component" value="Unassembled WGS sequence"/>
</dbReference>
<feature type="domain" description="WxL" evidence="2">
    <location>
        <begin position="58"/>
        <end position="250"/>
    </location>
</feature>
<keyword evidence="1" id="KW-0732">Signal</keyword>
<reference evidence="4" key="1">
    <citation type="submission" date="2019-02" db="EMBL/GenBank/DDBJ databases">
        <title>Draft genome sequence of Enterococcus sp. Gos25-1.</title>
        <authorList>
            <person name="Tanaka N."/>
            <person name="Shiwa Y."/>
            <person name="Fujita N."/>
        </authorList>
    </citation>
    <scope>NUCLEOTIDE SEQUENCE [LARGE SCALE GENOMIC DNA]</scope>
    <source>
        <strain evidence="4">Gos25-1</strain>
    </source>
</reference>
<accession>A0A4P5PAU8</accession>